<protein>
    <recommendedName>
        <fullName evidence="3">F-box domain-containing protein</fullName>
    </recommendedName>
</protein>
<dbReference type="SUPFAM" id="SSF52047">
    <property type="entry name" value="RNI-like"/>
    <property type="match status" value="1"/>
</dbReference>
<evidence type="ECO:0000313" key="2">
    <source>
        <dbReference type="Proteomes" id="UP001362999"/>
    </source>
</evidence>
<proteinExistence type="predicted"/>
<evidence type="ECO:0000313" key="1">
    <source>
        <dbReference type="EMBL" id="KAK6971558.1"/>
    </source>
</evidence>
<accession>A0AAV9Z542</accession>
<dbReference type="AlphaFoldDB" id="A0AAV9Z542"/>
<dbReference type="Proteomes" id="UP001362999">
    <property type="component" value="Unassembled WGS sequence"/>
</dbReference>
<gene>
    <name evidence="1" type="ORF">R3P38DRAFT_3142077</name>
</gene>
<dbReference type="Gene3D" id="3.80.10.10">
    <property type="entry name" value="Ribonuclease Inhibitor"/>
    <property type="match status" value="1"/>
</dbReference>
<reference evidence="1 2" key="1">
    <citation type="journal article" date="2024" name="J Genomics">
        <title>Draft genome sequencing and assembly of Favolaschia claudopus CIRM-BRFM 2984 isolated from oak limbs.</title>
        <authorList>
            <person name="Navarro D."/>
            <person name="Drula E."/>
            <person name="Chaduli D."/>
            <person name="Cazenave R."/>
            <person name="Ahrendt S."/>
            <person name="Wang J."/>
            <person name="Lipzen A."/>
            <person name="Daum C."/>
            <person name="Barry K."/>
            <person name="Grigoriev I.V."/>
            <person name="Favel A."/>
            <person name="Rosso M.N."/>
            <person name="Martin F."/>
        </authorList>
    </citation>
    <scope>NUCLEOTIDE SEQUENCE [LARGE SCALE GENOMIC DNA]</scope>
    <source>
        <strain evidence="1 2">CIRM-BRFM 2984</strain>
    </source>
</reference>
<dbReference type="InterPro" id="IPR032675">
    <property type="entry name" value="LRR_dom_sf"/>
</dbReference>
<dbReference type="EMBL" id="JAWWNJ010000209">
    <property type="protein sequence ID" value="KAK6971558.1"/>
    <property type="molecule type" value="Genomic_DNA"/>
</dbReference>
<organism evidence="1 2">
    <name type="scientific">Favolaschia claudopus</name>
    <dbReference type="NCBI Taxonomy" id="2862362"/>
    <lineage>
        <taxon>Eukaryota</taxon>
        <taxon>Fungi</taxon>
        <taxon>Dikarya</taxon>
        <taxon>Basidiomycota</taxon>
        <taxon>Agaricomycotina</taxon>
        <taxon>Agaricomycetes</taxon>
        <taxon>Agaricomycetidae</taxon>
        <taxon>Agaricales</taxon>
        <taxon>Marasmiineae</taxon>
        <taxon>Mycenaceae</taxon>
        <taxon>Favolaschia</taxon>
    </lineage>
</organism>
<evidence type="ECO:0008006" key="3">
    <source>
        <dbReference type="Google" id="ProtNLM"/>
    </source>
</evidence>
<comment type="caution">
    <text evidence="1">The sequence shown here is derived from an EMBL/GenBank/DDBJ whole genome shotgun (WGS) entry which is preliminary data.</text>
</comment>
<sequence length="372" mass="42614">MQQQYPFAIQELLDYSIGFLAGNMHDILVCSLVARSWVHPSQSILFRSPGKHIHDMSPSSSTAEKARKRWLKLYRALISSPHLACLVRELFLGANRLDPQTIELIARLPFTRLESLKLTLPSETESFGSLKALVALDSLRHLKLRRCQDIVDLMQHRSAPVRHCELVFQGDLQVFQPIDSTSRIAVLALDLHGDSDVYRTRLDVASLLTPFDMSRLKAFRIEPDNRVTISWKSMPKNAIEMLDIFIEDSITEFLDLSNFPNLRYLRLDLGRWIPNISLSALKSIAASQKIQTLVISLCDYPLDKSLFPALDSVLASLPVSEVEIEQTGLFDPNASRLFPNLVERKLFRSVHRSYEFHRHEISQRWRDLIDTL</sequence>
<keyword evidence="2" id="KW-1185">Reference proteome</keyword>
<name>A0AAV9Z542_9AGAR</name>